<dbReference type="Gene3D" id="3.30.200.20">
    <property type="entry name" value="Phosphorylase Kinase, domain 1"/>
    <property type="match status" value="1"/>
</dbReference>
<keyword evidence="7 10" id="KW-0067">ATP-binding</keyword>
<keyword evidence="9 12" id="KW-0472">Membrane</keyword>
<evidence type="ECO:0000256" key="2">
    <source>
        <dbReference type="ARBA" id="ARBA00022553"/>
    </source>
</evidence>
<evidence type="ECO:0000313" key="14">
    <source>
        <dbReference type="EMBL" id="RRT38563.1"/>
    </source>
</evidence>
<evidence type="ECO:0000313" key="15">
    <source>
        <dbReference type="Proteomes" id="UP000287651"/>
    </source>
</evidence>
<evidence type="ECO:0000256" key="7">
    <source>
        <dbReference type="ARBA" id="ARBA00022840"/>
    </source>
</evidence>
<protein>
    <recommendedName>
        <fullName evidence="13">Protein kinase domain-containing protein</fullName>
    </recommendedName>
</protein>
<proteinExistence type="predicted"/>
<gene>
    <name evidence="14" type="ORF">B296_00029401</name>
</gene>
<dbReference type="InterPro" id="IPR011009">
    <property type="entry name" value="Kinase-like_dom_sf"/>
</dbReference>
<evidence type="ECO:0000256" key="3">
    <source>
        <dbReference type="ARBA" id="ARBA00022679"/>
    </source>
</evidence>
<dbReference type="SUPFAM" id="SSF56112">
    <property type="entry name" value="Protein kinase-like (PK-like)"/>
    <property type="match status" value="1"/>
</dbReference>
<dbReference type="AlphaFoldDB" id="A0A426XGI8"/>
<dbReference type="SMART" id="SM00219">
    <property type="entry name" value="TyrKc"/>
    <property type="match status" value="1"/>
</dbReference>
<dbReference type="PANTHER" id="PTHR47984">
    <property type="entry name" value="OS01G0323000 PROTEIN"/>
    <property type="match status" value="1"/>
</dbReference>
<sequence length="303" mass="33705">MSDHELSARTNIFGLRLWVVISICAGAGFLLLFLLSLCLSLMRKNASSRRTTTTTTTTIPVTSKEIQEVRVDPSQTSSIVISPRSVNPKEDESPVAVQKARVASPDRRKSEGGGSPLGDRPMDQAAAVPPEVSRLGWGLWFTLRELEVATDNLSDENVIGEGGYGTVYYGILEDGTQIAVKNLLNNKYGTHVEVEAIGRVRHKNLVRLLGYCVEGVRRYSLIYSNCSIRVNLIEWIKTMVSNRNTDEVMDPKMAEKPSSRTLKKTLLVALRCVDPDSQQRPKMGHVIHMLEVDDFPYQDVSRS</sequence>
<keyword evidence="5 10" id="KW-0547">Nucleotide-binding</keyword>
<organism evidence="14 15">
    <name type="scientific">Ensete ventricosum</name>
    <name type="common">Abyssinian banana</name>
    <name type="synonym">Musa ensete</name>
    <dbReference type="NCBI Taxonomy" id="4639"/>
    <lineage>
        <taxon>Eukaryota</taxon>
        <taxon>Viridiplantae</taxon>
        <taxon>Streptophyta</taxon>
        <taxon>Embryophyta</taxon>
        <taxon>Tracheophyta</taxon>
        <taxon>Spermatophyta</taxon>
        <taxon>Magnoliopsida</taxon>
        <taxon>Liliopsida</taxon>
        <taxon>Zingiberales</taxon>
        <taxon>Musaceae</taxon>
        <taxon>Ensete</taxon>
    </lineage>
</organism>
<dbReference type="PROSITE" id="PS50011">
    <property type="entry name" value="PROTEIN_KINASE_DOM"/>
    <property type="match status" value="1"/>
</dbReference>
<dbReference type="InterPro" id="IPR052232">
    <property type="entry name" value="RLK_Ser/Thr-Kinase"/>
</dbReference>
<dbReference type="GO" id="GO:0005524">
    <property type="term" value="F:ATP binding"/>
    <property type="evidence" value="ECO:0007669"/>
    <property type="project" value="UniProtKB-UniRule"/>
</dbReference>
<dbReference type="EMBL" id="AMZH03021085">
    <property type="protein sequence ID" value="RRT38563.1"/>
    <property type="molecule type" value="Genomic_DNA"/>
</dbReference>
<evidence type="ECO:0000256" key="5">
    <source>
        <dbReference type="ARBA" id="ARBA00022741"/>
    </source>
</evidence>
<feature type="region of interest" description="Disordered" evidence="11">
    <location>
        <begin position="74"/>
        <end position="125"/>
    </location>
</feature>
<dbReference type="PANTHER" id="PTHR47984:SF10">
    <property type="entry name" value="PROTEIN KINASE SUPERFAMILY PROTEIN"/>
    <property type="match status" value="1"/>
</dbReference>
<dbReference type="PROSITE" id="PS00107">
    <property type="entry name" value="PROTEIN_KINASE_ATP"/>
    <property type="match status" value="1"/>
</dbReference>
<feature type="transmembrane region" description="Helical" evidence="12">
    <location>
        <begin position="15"/>
        <end position="41"/>
    </location>
</feature>
<keyword evidence="4 12" id="KW-0812">Transmembrane</keyword>
<evidence type="ECO:0000256" key="1">
    <source>
        <dbReference type="ARBA" id="ARBA00004167"/>
    </source>
</evidence>
<dbReference type="InterPro" id="IPR001245">
    <property type="entry name" value="Ser-Thr/Tyr_kinase_cat_dom"/>
</dbReference>
<evidence type="ECO:0000256" key="6">
    <source>
        <dbReference type="ARBA" id="ARBA00022777"/>
    </source>
</evidence>
<dbReference type="Pfam" id="PF07714">
    <property type="entry name" value="PK_Tyr_Ser-Thr"/>
    <property type="match status" value="1"/>
</dbReference>
<feature type="binding site" evidence="10">
    <location>
        <position position="181"/>
    </location>
    <ligand>
        <name>ATP</name>
        <dbReference type="ChEBI" id="CHEBI:30616"/>
    </ligand>
</feature>
<dbReference type="GO" id="GO:0016020">
    <property type="term" value="C:membrane"/>
    <property type="evidence" value="ECO:0007669"/>
    <property type="project" value="UniProtKB-SubCell"/>
</dbReference>
<keyword evidence="2" id="KW-0597">Phosphoprotein</keyword>
<keyword evidence="6" id="KW-0418">Kinase</keyword>
<evidence type="ECO:0000256" key="8">
    <source>
        <dbReference type="ARBA" id="ARBA00022989"/>
    </source>
</evidence>
<evidence type="ECO:0000256" key="9">
    <source>
        <dbReference type="ARBA" id="ARBA00023136"/>
    </source>
</evidence>
<evidence type="ECO:0000256" key="11">
    <source>
        <dbReference type="SAM" id="MobiDB-lite"/>
    </source>
</evidence>
<feature type="domain" description="Protein kinase" evidence="13">
    <location>
        <begin position="153"/>
        <end position="303"/>
    </location>
</feature>
<reference evidence="14 15" key="1">
    <citation type="journal article" date="2014" name="Agronomy (Basel)">
        <title>A Draft Genome Sequence for Ensete ventricosum, the Drought-Tolerant Tree Against Hunger.</title>
        <authorList>
            <person name="Harrison J."/>
            <person name="Moore K.A."/>
            <person name="Paszkiewicz K."/>
            <person name="Jones T."/>
            <person name="Grant M."/>
            <person name="Ambacheew D."/>
            <person name="Muzemil S."/>
            <person name="Studholme D.J."/>
        </authorList>
    </citation>
    <scope>NUCLEOTIDE SEQUENCE [LARGE SCALE GENOMIC DNA]</scope>
</reference>
<comment type="caution">
    <text evidence="14">The sequence shown here is derived from an EMBL/GenBank/DDBJ whole genome shotgun (WGS) entry which is preliminary data.</text>
</comment>
<evidence type="ECO:0000256" key="10">
    <source>
        <dbReference type="PROSITE-ProRule" id="PRU10141"/>
    </source>
</evidence>
<accession>A0A426XGI8</accession>
<keyword evidence="8 12" id="KW-1133">Transmembrane helix</keyword>
<comment type="subcellular location">
    <subcellularLocation>
        <location evidence="1">Membrane</location>
        <topology evidence="1">Single-pass membrane protein</topology>
    </subcellularLocation>
</comment>
<evidence type="ECO:0000259" key="13">
    <source>
        <dbReference type="PROSITE" id="PS50011"/>
    </source>
</evidence>
<dbReference type="InterPro" id="IPR000719">
    <property type="entry name" value="Prot_kinase_dom"/>
</dbReference>
<dbReference type="InterPro" id="IPR020635">
    <property type="entry name" value="Tyr_kinase_cat_dom"/>
</dbReference>
<evidence type="ECO:0000256" key="12">
    <source>
        <dbReference type="SAM" id="Phobius"/>
    </source>
</evidence>
<evidence type="ECO:0000256" key="4">
    <source>
        <dbReference type="ARBA" id="ARBA00022692"/>
    </source>
</evidence>
<dbReference type="Proteomes" id="UP000287651">
    <property type="component" value="Unassembled WGS sequence"/>
</dbReference>
<dbReference type="InterPro" id="IPR017441">
    <property type="entry name" value="Protein_kinase_ATP_BS"/>
</dbReference>
<name>A0A426XGI8_ENSVE</name>
<dbReference type="GO" id="GO:0004713">
    <property type="term" value="F:protein tyrosine kinase activity"/>
    <property type="evidence" value="ECO:0007669"/>
    <property type="project" value="InterPro"/>
</dbReference>
<keyword evidence="3" id="KW-0808">Transferase</keyword>